<comment type="caution">
    <text evidence="3">The sequence shown here is derived from an EMBL/GenBank/DDBJ whole genome shotgun (WGS) entry which is preliminary data.</text>
</comment>
<proteinExistence type="predicted"/>
<dbReference type="SUPFAM" id="SSF53335">
    <property type="entry name" value="S-adenosyl-L-methionine-dependent methyltransferases"/>
    <property type="match status" value="1"/>
</dbReference>
<sequence length="364" mass="42104">MLKMMRSRGVLTISLLVSLVFVVMYMYHKPSSGRFHSGPTKAHTALTTSFDIMEMATKNRFKGVKPAHSLTSRVALVRDYTNPYLMAYPGEVWDNGLMAWQIVRSIGDGVAETMQMKIVDSVTQNCDNYRKLVVDVGSHLGQYSMLSGSNKCRVNIIEPVYENLEWQRLSRILSNFPLQHYKDFVGACSDKKKLIFQGWMGCAGEECEKRNLVDHGDIQYATNTFAIDDVAKEDVLLLKVDVEGHEQHAFNSAKGLFRNYRVNYILHEYTYFMNGVYIQGSKEYVQKLYDLGYTQYLIDNENMKLIEVKKEHFVSWHEATDRVKCHESHKKVTPWCQENFFLVHKDSVMPKALEMHIQPPWKPE</sequence>
<dbReference type="InterPro" id="IPR006342">
    <property type="entry name" value="FkbM_mtfrase"/>
</dbReference>
<dbReference type="Gene3D" id="3.40.50.150">
    <property type="entry name" value="Vaccinia Virus protein VP39"/>
    <property type="match status" value="1"/>
</dbReference>
<protein>
    <submittedName>
        <fullName evidence="3">Fjx1</fullName>
    </submittedName>
</protein>
<keyword evidence="1" id="KW-0812">Transmembrane</keyword>
<dbReference type="InterPro" id="IPR052514">
    <property type="entry name" value="SAM-dependent_MTase"/>
</dbReference>
<evidence type="ECO:0000313" key="4">
    <source>
        <dbReference type="Proteomes" id="UP001431209"/>
    </source>
</evidence>
<accession>A0AAW2Z7R1</accession>
<dbReference type="Proteomes" id="UP001431209">
    <property type="component" value="Unassembled WGS sequence"/>
</dbReference>
<name>A0AAW2Z7R1_9EUKA</name>
<evidence type="ECO:0000259" key="2">
    <source>
        <dbReference type="Pfam" id="PF05050"/>
    </source>
</evidence>
<feature type="transmembrane region" description="Helical" evidence="1">
    <location>
        <begin position="9"/>
        <end position="27"/>
    </location>
</feature>
<dbReference type="InterPro" id="IPR029063">
    <property type="entry name" value="SAM-dependent_MTases_sf"/>
</dbReference>
<keyword evidence="1" id="KW-0472">Membrane</keyword>
<organism evidence="3 4">
    <name type="scientific">Acrasis kona</name>
    <dbReference type="NCBI Taxonomy" id="1008807"/>
    <lineage>
        <taxon>Eukaryota</taxon>
        <taxon>Discoba</taxon>
        <taxon>Heterolobosea</taxon>
        <taxon>Tetramitia</taxon>
        <taxon>Eutetramitia</taxon>
        <taxon>Acrasidae</taxon>
        <taxon>Acrasis</taxon>
    </lineage>
</organism>
<feature type="domain" description="Methyltransferase FkbM" evidence="2">
    <location>
        <begin position="135"/>
        <end position="290"/>
    </location>
</feature>
<dbReference type="AlphaFoldDB" id="A0AAW2Z7R1"/>
<keyword evidence="4" id="KW-1185">Reference proteome</keyword>
<dbReference type="PANTHER" id="PTHR34203:SF15">
    <property type="entry name" value="SLL1173 PROTEIN"/>
    <property type="match status" value="1"/>
</dbReference>
<reference evidence="3 4" key="1">
    <citation type="submission" date="2024-03" db="EMBL/GenBank/DDBJ databases">
        <title>The Acrasis kona genome and developmental transcriptomes reveal deep origins of eukaryotic multicellular pathways.</title>
        <authorList>
            <person name="Sheikh S."/>
            <person name="Fu C.-J."/>
            <person name="Brown M.W."/>
            <person name="Baldauf S.L."/>
        </authorList>
    </citation>
    <scope>NUCLEOTIDE SEQUENCE [LARGE SCALE GENOMIC DNA]</scope>
    <source>
        <strain evidence="3 4">ATCC MYA-3509</strain>
    </source>
</reference>
<keyword evidence="1" id="KW-1133">Transmembrane helix</keyword>
<evidence type="ECO:0000313" key="3">
    <source>
        <dbReference type="EMBL" id="KAL0484964.1"/>
    </source>
</evidence>
<evidence type="ECO:0000256" key="1">
    <source>
        <dbReference type="SAM" id="Phobius"/>
    </source>
</evidence>
<dbReference type="Pfam" id="PF05050">
    <property type="entry name" value="Methyltransf_21"/>
    <property type="match status" value="1"/>
</dbReference>
<gene>
    <name evidence="3" type="ORF">AKO1_003802</name>
</gene>
<dbReference type="EMBL" id="JAOPGA020001095">
    <property type="protein sequence ID" value="KAL0484964.1"/>
    <property type="molecule type" value="Genomic_DNA"/>
</dbReference>
<dbReference type="PANTHER" id="PTHR34203">
    <property type="entry name" value="METHYLTRANSFERASE, FKBM FAMILY PROTEIN"/>
    <property type="match status" value="1"/>
</dbReference>